<evidence type="ECO:0000313" key="4">
    <source>
        <dbReference type="EMBL" id="CAK9436886.1"/>
    </source>
</evidence>
<organism evidence="4 5">
    <name type="scientific">Lodderomyces beijingensis</name>
    <dbReference type="NCBI Taxonomy" id="1775926"/>
    <lineage>
        <taxon>Eukaryota</taxon>
        <taxon>Fungi</taxon>
        <taxon>Dikarya</taxon>
        <taxon>Ascomycota</taxon>
        <taxon>Saccharomycotina</taxon>
        <taxon>Pichiomycetes</taxon>
        <taxon>Debaryomycetaceae</taxon>
        <taxon>Candida/Lodderomyces clade</taxon>
        <taxon>Lodderomyces</taxon>
    </lineage>
</organism>
<dbReference type="GeneID" id="92206604"/>
<dbReference type="RefSeq" id="XP_066828346.1">
    <property type="nucleotide sequence ID" value="XM_066971293.1"/>
</dbReference>
<proteinExistence type="predicted"/>
<sequence length="762" mass="86815">MTTRSRYGDKEIFDEKLGTILPSYSMYTSTLGLNATVPDDIPDQLLPPPPNYDANPGKCNQQSTSAFSPNTLSPSPTPATAGTASSSERELVAQNSNDLVPVQSVSGRRLIVTDDHTWRETILDNVHNMPNMTFEDHEIPKAVKMEIFYTKDIGEIGKQPEMIDPSLYEYKQGDLLNGYLMIHNTSNHPVPFEMLYLLFEGNYMVANHSDLRDTVPVKCKRFLEMFDFYGSWNDAHINRLKSEAECVHWGGEDDPIDPIDGSHLYFIGKKEILPNRTYKRFFSFRIPNNLLDTNCEHSLSRHLELPPTMGQSRWELAHFPERERGRVRDLSIPNTSVSYGVMARFIGRKSTWEEKFGKFETPKKKSNAKLVNSHGDEYIILKELINYVRVVTETEKPTTSEKLVKQVENELSLENMRQKLDALIKQGKRLMEAIESKNFNAAIIELNEHISQEEIEAAKVRQSYTSHVESLRDMKENGMNKTDYYEDSVALVKKSLTGSKKIGVLRAKTPKVEYHIKYIPPPSFREGAIDELAHSWKLEIPVDLEAIATSEKFTAPVIKGIGAELVVHTIKSPSRPIALEFNHNLIYNNNKYNNNKKNTENRTAGVDSNTFTSTIIKPFQRQAVEIASILEILGTDNFRVEKQLINDLKSVCRLEEKTMNLVVENLKSFNCKDVKMSASDSTKSQLFHASLRLALDLKRLSVKGYPVGMDKEKSYDKLNLVPSFQSCYLARFYHLSLKIVVSHGDCVRLKVPLYIDKNEIIE</sequence>
<name>A0ABP0ZG93_9ASCO</name>
<reference evidence="4 5" key="1">
    <citation type="submission" date="2024-03" db="EMBL/GenBank/DDBJ databases">
        <authorList>
            <person name="Brejova B."/>
        </authorList>
    </citation>
    <scope>NUCLEOTIDE SEQUENCE [LARGE SCALE GENOMIC DNA]</scope>
    <source>
        <strain evidence="4 5">CBS 14171</strain>
    </source>
</reference>
<accession>A0ABP0ZG93</accession>
<keyword evidence="5" id="KW-1185">Reference proteome</keyword>
<evidence type="ECO:0000259" key="3">
    <source>
        <dbReference type="Pfam" id="PF04426"/>
    </source>
</evidence>
<feature type="domain" description="Bul1 C-terminal" evidence="3">
    <location>
        <begin position="539"/>
        <end position="677"/>
    </location>
</feature>
<feature type="domain" description="Bul1 N-terminal" evidence="2">
    <location>
        <begin position="14"/>
        <end position="444"/>
    </location>
</feature>
<evidence type="ECO:0000256" key="1">
    <source>
        <dbReference type="SAM" id="MobiDB-lite"/>
    </source>
</evidence>
<dbReference type="PANTHER" id="PTHR31904:SF1">
    <property type="entry name" value="BYPASS OF STOP CODON PROTEIN 5-RELATED"/>
    <property type="match status" value="1"/>
</dbReference>
<dbReference type="Pfam" id="PF04425">
    <property type="entry name" value="Bul1_N"/>
    <property type="match status" value="1"/>
</dbReference>
<feature type="compositionally biased region" description="Polar residues" evidence="1">
    <location>
        <begin position="58"/>
        <end position="86"/>
    </location>
</feature>
<evidence type="ECO:0008006" key="6">
    <source>
        <dbReference type="Google" id="ProtNLM"/>
    </source>
</evidence>
<dbReference type="EMBL" id="OZ022406">
    <property type="protein sequence ID" value="CAK9436886.1"/>
    <property type="molecule type" value="Genomic_DNA"/>
</dbReference>
<gene>
    <name evidence="4" type="ORF">LODBEIA_P14080</name>
</gene>
<feature type="region of interest" description="Disordered" evidence="1">
    <location>
        <begin position="39"/>
        <end position="98"/>
    </location>
</feature>
<evidence type="ECO:0000259" key="2">
    <source>
        <dbReference type="Pfam" id="PF04425"/>
    </source>
</evidence>
<dbReference type="InterPro" id="IPR007519">
    <property type="entry name" value="Bul1_N"/>
</dbReference>
<dbReference type="InterPro" id="IPR022794">
    <property type="entry name" value="Bul1_C"/>
</dbReference>
<protein>
    <recommendedName>
        <fullName evidence="6">Bul1 N-terminal domain-containing protein</fullName>
    </recommendedName>
</protein>
<dbReference type="InterPro" id="IPR039634">
    <property type="entry name" value="Bul1-like"/>
</dbReference>
<dbReference type="PANTHER" id="PTHR31904">
    <property type="entry name" value="BYPASS OF STOP CODON PROTEIN 5-RELATED"/>
    <property type="match status" value="1"/>
</dbReference>
<dbReference type="Proteomes" id="UP001497383">
    <property type="component" value="Chromosome 2"/>
</dbReference>
<dbReference type="Pfam" id="PF04426">
    <property type="entry name" value="Bul1_C"/>
    <property type="match status" value="1"/>
</dbReference>
<evidence type="ECO:0000313" key="5">
    <source>
        <dbReference type="Proteomes" id="UP001497383"/>
    </source>
</evidence>